<name>A0A226DMX3_FOLCA</name>
<dbReference type="EMBL" id="LNIX01000015">
    <property type="protein sequence ID" value="OXA46460.1"/>
    <property type="molecule type" value="Genomic_DNA"/>
</dbReference>
<dbReference type="Proteomes" id="UP000198287">
    <property type="component" value="Unassembled WGS sequence"/>
</dbReference>
<comment type="caution">
    <text evidence="2">The sequence shown here is derived from an EMBL/GenBank/DDBJ whole genome shotgun (WGS) entry which is preliminary data.</text>
</comment>
<keyword evidence="1" id="KW-0812">Transmembrane</keyword>
<keyword evidence="1" id="KW-1133">Transmembrane helix</keyword>
<reference evidence="2 3" key="1">
    <citation type="submission" date="2015-12" db="EMBL/GenBank/DDBJ databases">
        <title>The genome of Folsomia candida.</title>
        <authorList>
            <person name="Faddeeva A."/>
            <person name="Derks M.F."/>
            <person name="Anvar Y."/>
            <person name="Smit S."/>
            <person name="Van Straalen N."/>
            <person name="Roelofs D."/>
        </authorList>
    </citation>
    <scope>NUCLEOTIDE SEQUENCE [LARGE SCALE GENOMIC DNA]</scope>
    <source>
        <strain evidence="2 3">VU population</strain>
        <tissue evidence="2">Whole body</tissue>
    </source>
</reference>
<proteinExistence type="predicted"/>
<feature type="transmembrane region" description="Helical" evidence="1">
    <location>
        <begin position="142"/>
        <end position="165"/>
    </location>
</feature>
<keyword evidence="3" id="KW-1185">Reference proteome</keyword>
<protein>
    <submittedName>
        <fullName evidence="2">Uncharacterized protein</fullName>
    </submittedName>
</protein>
<gene>
    <name evidence="2" type="ORF">Fcan01_18754</name>
</gene>
<organism evidence="2 3">
    <name type="scientific">Folsomia candida</name>
    <name type="common">Springtail</name>
    <dbReference type="NCBI Taxonomy" id="158441"/>
    <lineage>
        <taxon>Eukaryota</taxon>
        <taxon>Metazoa</taxon>
        <taxon>Ecdysozoa</taxon>
        <taxon>Arthropoda</taxon>
        <taxon>Hexapoda</taxon>
        <taxon>Collembola</taxon>
        <taxon>Entomobryomorpha</taxon>
        <taxon>Isotomoidea</taxon>
        <taxon>Isotomidae</taxon>
        <taxon>Proisotominae</taxon>
        <taxon>Folsomia</taxon>
    </lineage>
</organism>
<evidence type="ECO:0000313" key="2">
    <source>
        <dbReference type="EMBL" id="OXA46460.1"/>
    </source>
</evidence>
<dbReference type="AlphaFoldDB" id="A0A226DMX3"/>
<keyword evidence="1" id="KW-0472">Membrane</keyword>
<evidence type="ECO:0000256" key="1">
    <source>
        <dbReference type="SAM" id="Phobius"/>
    </source>
</evidence>
<feature type="transmembrane region" description="Helical" evidence="1">
    <location>
        <begin position="245"/>
        <end position="265"/>
    </location>
</feature>
<sequence length="271" mass="30303">MGDPEAKGMMINPVISTISGPLSPQLPPATNNKISPLNTTKFGCSPTYICSVPGFLRLLNIAFGFIAFGLWLPGYPHEFLGERINQQTGDTEKGYGNGWTREPLNQFVLAAILICLGASCVMLIGLVIVKQASVDWNRFNKLLHFGLAVFCFIAAICSIFGVWYFNENCCHVSMDWEGVGLSFSLSAGETNYVRHCYCYLTKYLNVGDQFQSSVRETILYEATKHPDVSGFDHHWTFMAHDLDPHFAAIFILFLNSIFYFLGFLFSKSNKV</sequence>
<feature type="transmembrane region" description="Helical" evidence="1">
    <location>
        <begin position="55"/>
        <end position="72"/>
    </location>
</feature>
<accession>A0A226DMX3</accession>
<feature type="transmembrane region" description="Helical" evidence="1">
    <location>
        <begin position="107"/>
        <end position="130"/>
    </location>
</feature>
<evidence type="ECO:0000313" key="3">
    <source>
        <dbReference type="Proteomes" id="UP000198287"/>
    </source>
</evidence>